<proteinExistence type="predicted"/>
<organism evidence="1 2">
    <name type="scientific">Moniliophthora roreri (strain MCA 2997)</name>
    <name type="common">Cocoa frosty pod rot fungus</name>
    <name type="synonym">Crinipellis roreri</name>
    <dbReference type="NCBI Taxonomy" id="1381753"/>
    <lineage>
        <taxon>Eukaryota</taxon>
        <taxon>Fungi</taxon>
        <taxon>Dikarya</taxon>
        <taxon>Basidiomycota</taxon>
        <taxon>Agaricomycotina</taxon>
        <taxon>Agaricomycetes</taxon>
        <taxon>Agaricomycetidae</taxon>
        <taxon>Agaricales</taxon>
        <taxon>Marasmiineae</taxon>
        <taxon>Marasmiaceae</taxon>
        <taxon>Moniliophthora</taxon>
    </lineage>
</organism>
<keyword evidence="2" id="KW-1185">Reference proteome</keyword>
<dbReference type="HOGENOM" id="CLU_2469614_0_0_1"/>
<protein>
    <submittedName>
        <fullName evidence="1">Uncharacterized protein</fullName>
    </submittedName>
</protein>
<comment type="caution">
    <text evidence="1">The sequence shown here is derived from an EMBL/GenBank/DDBJ whole genome shotgun (WGS) entry which is preliminary data.</text>
</comment>
<dbReference type="EMBL" id="AWSO01000571">
    <property type="protein sequence ID" value="ESK89271.1"/>
    <property type="molecule type" value="Genomic_DNA"/>
</dbReference>
<dbReference type="KEGG" id="mrr:Moror_5156"/>
<reference evidence="1 2" key="1">
    <citation type="journal article" date="2014" name="BMC Genomics">
        <title>Genome and secretome analysis of the hemibiotrophic fungal pathogen, Moniliophthora roreri, which causes frosty pod rot disease of cacao: mechanisms of the biotrophic and necrotrophic phases.</title>
        <authorList>
            <person name="Meinhardt L.W."/>
            <person name="Costa G.G.L."/>
            <person name="Thomazella D.P.T."/>
            <person name="Teixeira P.J.P.L."/>
            <person name="Carazzolle M.F."/>
            <person name="Schuster S.C."/>
            <person name="Carlson J.E."/>
            <person name="Guiltinan M.J."/>
            <person name="Mieczkowski P."/>
            <person name="Farmer A."/>
            <person name="Ramaraj T."/>
            <person name="Crozier J."/>
            <person name="Davis R.E."/>
            <person name="Shao J."/>
            <person name="Melnick R.L."/>
            <person name="Pereira G.A.G."/>
            <person name="Bailey B.A."/>
        </authorList>
    </citation>
    <scope>NUCLEOTIDE SEQUENCE [LARGE SCALE GENOMIC DNA]</scope>
    <source>
        <strain evidence="1 2">MCA 2997</strain>
    </source>
</reference>
<name>V2X8Z7_MONRO</name>
<sequence length="88" mass="9828">MLAMTISVLSQQVDYCDSRDSISVGGFHPQRYNIHTFVDHQALRLLQSRVQSAVTVSALSNQPAWTKLQEIRSHPSHPTIPSRIGTTN</sequence>
<evidence type="ECO:0000313" key="1">
    <source>
        <dbReference type="EMBL" id="ESK89271.1"/>
    </source>
</evidence>
<evidence type="ECO:0000313" key="2">
    <source>
        <dbReference type="Proteomes" id="UP000017559"/>
    </source>
</evidence>
<dbReference type="Proteomes" id="UP000017559">
    <property type="component" value="Unassembled WGS sequence"/>
</dbReference>
<gene>
    <name evidence="1" type="ORF">Moror_5156</name>
</gene>
<dbReference type="AlphaFoldDB" id="V2X8Z7"/>
<accession>V2X8Z7</accession>